<protein>
    <recommendedName>
        <fullName evidence="2">Mutator-like transposase domain-containing protein</fullName>
    </recommendedName>
</protein>
<feature type="compositionally biased region" description="Low complexity" evidence="1">
    <location>
        <begin position="63"/>
        <end position="78"/>
    </location>
</feature>
<evidence type="ECO:0000313" key="4">
    <source>
        <dbReference type="Proteomes" id="UP001487740"/>
    </source>
</evidence>
<dbReference type="Pfam" id="PF20700">
    <property type="entry name" value="Mutator"/>
    <property type="match status" value="1"/>
</dbReference>
<evidence type="ECO:0000313" key="3">
    <source>
        <dbReference type="EMBL" id="KAK8372140.1"/>
    </source>
</evidence>
<organism evidence="3 4">
    <name type="scientific">Scylla paramamosain</name>
    <name type="common">Mud crab</name>
    <dbReference type="NCBI Taxonomy" id="85552"/>
    <lineage>
        <taxon>Eukaryota</taxon>
        <taxon>Metazoa</taxon>
        <taxon>Ecdysozoa</taxon>
        <taxon>Arthropoda</taxon>
        <taxon>Crustacea</taxon>
        <taxon>Multicrustacea</taxon>
        <taxon>Malacostraca</taxon>
        <taxon>Eumalacostraca</taxon>
        <taxon>Eucarida</taxon>
        <taxon>Decapoda</taxon>
        <taxon>Pleocyemata</taxon>
        <taxon>Brachyura</taxon>
        <taxon>Eubrachyura</taxon>
        <taxon>Portunoidea</taxon>
        <taxon>Portunidae</taxon>
        <taxon>Portuninae</taxon>
        <taxon>Scylla</taxon>
    </lineage>
</organism>
<feature type="compositionally biased region" description="Pro residues" evidence="1">
    <location>
        <begin position="30"/>
        <end position="39"/>
    </location>
</feature>
<feature type="compositionally biased region" description="Basic residues" evidence="1">
    <location>
        <begin position="1"/>
        <end position="16"/>
    </location>
</feature>
<dbReference type="EMBL" id="JARAKH010004076">
    <property type="protein sequence ID" value="KAK8372140.1"/>
    <property type="molecule type" value="Genomic_DNA"/>
</dbReference>
<reference evidence="3 4" key="1">
    <citation type="submission" date="2023-03" db="EMBL/GenBank/DDBJ databases">
        <title>High-quality genome of Scylla paramamosain provides insights in environmental adaptation.</title>
        <authorList>
            <person name="Zhang L."/>
        </authorList>
    </citation>
    <scope>NUCLEOTIDE SEQUENCE [LARGE SCALE GENOMIC DNA]</scope>
    <source>
        <strain evidence="3">LZ_2023a</strain>
        <tissue evidence="3">Muscle</tissue>
    </source>
</reference>
<dbReference type="Proteomes" id="UP001487740">
    <property type="component" value="Unassembled WGS sequence"/>
</dbReference>
<comment type="caution">
    <text evidence="3">The sequence shown here is derived from an EMBL/GenBank/DDBJ whole genome shotgun (WGS) entry which is preliminary data.</text>
</comment>
<dbReference type="SUPFAM" id="SSF101447">
    <property type="entry name" value="Formin homology 2 domain (FH2 domain)"/>
    <property type="match status" value="1"/>
</dbReference>
<dbReference type="AlphaFoldDB" id="A0AAW0S9Z7"/>
<sequence length="307" mass="33346">MPKLKRRVLQSRRARRLGSERKDRVDDAASPPPPPPPAHTTPATTQAAPPSPPPPPPSPPTPAASTPVGSSSAASSSATFTPAASSSAAFTPAAALCRVPRTLTRTQLTSSRLPDVTEDYDEKYIITGSQLRAMVAGLQCKKRGCRKEVAVTPVANRWDTTISVDCQECGTNYCHAPPTTFKLAGGEENQYTEVNLQQVYHSLVTGEGRAGLESRSAFLGTGRELTPASYVRHCHFLYNKMESHYNKGMEIIYESVKEFYTSRKMAEPDEDGILDVEVSYDGTWMTRGHKSHIGIGFVLDVYTGNCA</sequence>
<feature type="compositionally biased region" description="Basic and acidic residues" evidence="1">
    <location>
        <begin position="17"/>
        <end position="27"/>
    </location>
</feature>
<keyword evidence="4" id="KW-1185">Reference proteome</keyword>
<dbReference type="InterPro" id="IPR049012">
    <property type="entry name" value="Mutator_transp_dom"/>
</dbReference>
<proteinExistence type="predicted"/>
<evidence type="ECO:0000256" key="1">
    <source>
        <dbReference type="SAM" id="MobiDB-lite"/>
    </source>
</evidence>
<name>A0AAW0S9Z7_SCYPA</name>
<feature type="region of interest" description="Disordered" evidence="1">
    <location>
        <begin position="1"/>
        <end position="78"/>
    </location>
</feature>
<gene>
    <name evidence="3" type="ORF">O3P69_018901</name>
</gene>
<accession>A0AAW0S9Z7</accession>
<feature type="compositionally biased region" description="Pro residues" evidence="1">
    <location>
        <begin position="49"/>
        <end position="62"/>
    </location>
</feature>
<evidence type="ECO:0000259" key="2">
    <source>
        <dbReference type="Pfam" id="PF20700"/>
    </source>
</evidence>
<feature type="domain" description="Mutator-like transposase" evidence="2">
    <location>
        <begin position="159"/>
        <end position="305"/>
    </location>
</feature>